<dbReference type="PROSITE" id="PS50931">
    <property type="entry name" value="HTH_LYSR"/>
    <property type="match status" value="1"/>
</dbReference>
<dbReference type="SUPFAM" id="SSF53850">
    <property type="entry name" value="Periplasmic binding protein-like II"/>
    <property type="match status" value="1"/>
</dbReference>
<dbReference type="InterPro" id="IPR036388">
    <property type="entry name" value="WH-like_DNA-bd_sf"/>
</dbReference>
<evidence type="ECO:0000256" key="3">
    <source>
        <dbReference type="ARBA" id="ARBA00023125"/>
    </source>
</evidence>
<evidence type="ECO:0000256" key="1">
    <source>
        <dbReference type="ARBA" id="ARBA00009437"/>
    </source>
</evidence>
<name>A0AA43XIY4_9CLOT</name>
<dbReference type="InterPro" id="IPR005119">
    <property type="entry name" value="LysR_subst-bd"/>
</dbReference>
<organism evidence="6 7">
    <name type="scientific">Isachenkonia alkalipeptolytica</name>
    <dbReference type="NCBI Taxonomy" id="2565777"/>
    <lineage>
        <taxon>Bacteria</taxon>
        <taxon>Bacillati</taxon>
        <taxon>Bacillota</taxon>
        <taxon>Clostridia</taxon>
        <taxon>Eubacteriales</taxon>
        <taxon>Clostridiaceae</taxon>
        <taxon>Isachenkonia</taxon>
    </lineage>
</organism>
<evidence type="ECO:0000259" key="5">
    <source>
        <dbReference type="PROSITE" id="PS50931"/>
    </source>
</evidence>
<dbReference type="PRINTS" id="PR00039">
    <property type="entry name" value="HTHLYSR"/>
</dbReference>
<reference evidence="6 7" key="1">
    <citation type="submission" date="2019-04" db="EMBL/GenBank/DDBJ databases">
        <title>Isachenkonia alkalipeptolytica gen. nov. sp. nov. a new anaerobic, alkiliphilic organothrophic bacterium capable to reduce synthesized ferrihydrite isolated from a soda lake.</title>
        <authorList>
            <person name="Toshchakov S.V."/>
            <person name="Zavarzina D.G."/>
            <person name="Zhilina T.N."/>
            <person name="Kostrikina N.A."/>
            <person name="Kublanov I.V."/>
        </authorList>
    </citation>
    <scope>NUCLEOTIDE SEQUENCE [LARGE SCALE GENOMIC DNA]</scope>
    <source>
        <strain evidence="6 7">Z-1701</strain>
    </source>
</reference>
<dbReference type="EMBL" id="SUMG01000002">
    <property type="protein sequence ID" value="NBG87331.1"/>
    <property type="molecule type" value="Genomic_DNA"/>
</dbReference>
<dbReference type="SUPFAM" id="SSF46785">
    <property type="entry name" value="Winged helix' DNA-binding domain"/>
    <property type="match status" value="1"/>
</dbReference>
<proteinExistence type="inferred from homology"/>
<keyword evidence="4" id="KW-0804">Transcription</keyword>
<dbReference type="Gene3D" id="3.40.190.290">
    <property type="match status" value="1"/>
</dbReference>
<keyword evidence="7" id="KW-1185">Reference proteome</keyword>
<comment type="caution">
    <text evidence="6">The sequence shown here is derived from an EMBL/GenBank/DDBJ whole genome shotgun (WGS) entry which is preliminary data.</text>
</comment>
<dbReference type="Proteomes" id="UP000449710">
    <property type="component" value="Unassembled WGS sequence"/>
</dbReference>
<dbReference type="Pfam" id="PF00126">
    <property type="entry name" value="HTH_1"/>
    <property type="match status" value="1"/>
</dbReference>
<dbReference type="AlphaFoldDB" id="A0AA43XIY4"/>
<evidence type="ECO:0000313" key="6">
    <source>
        <dbReference type="EMBL" id="NBG87331.1"/>
    </source>
</evidence>
<keyword evidence="3" id="KW-0238">DNA-binding</keyword>
<evidence type="ECO:0000313" key="7">
    <source>
        <dbReference type="Proteomes" id="UP000449710"/>
    </source>
</evidence>
<dbReference type="InterPro" id="IPR000847">
    <property type="entry name" value="LysR_HTH_N"/>
</dbReference>
<sequence>MNLQYLKSFYITVKLNSISKAAKELHLTQPGLSMQLQSLEKEFDSKLLTRSNRGVELTDAGKILFDYADTILSLQDNIQRDLSNFKTSKKELFLGACKSIGEHALPCSIYIFKNQHPDININFNIYNSQDVINRLKDNTINLGIVQGHISEETIDSEFIGEDPILLVTSSPTQKKEISLDELRDIPLISREKGSGNEKSVEEALKQHGIRSEDLNIMYRLNSMEAIKSSVASGKGMAFIPKLTIERELYEGTLHPVNVENLNVSSSYYIIYRKKHPFSIYEEEFKKFLQSSSRGFC</sequence>
<protein>
    <submittedName>
        <fullName evidence="6">LysR family transcriptional regulator</fullName>
    </submittedName>
</protein>
<evidence type="ECO:0000256" key="4">
    <source>
        <dbReference type="ARBA" id="ARBA00023163"/>
    </source>
</evidence>
<dbReference type="Pfam" id="PF03466">
    <property type="entry name" value="LysR_substrate"/>
    <property type="match status" value="1"/>
</dbReference>
<dbReference type="FunFam" id="1.10.10.10:FF:000001">
    <property type="entry name" value="LysR family transcriptional regulator"/>
    <property type="match status" value="1"/>
</dbReference>
<comment type="similarity">
    <text evidence="1">Belongs to the LysR transcriptional regulatory family.</text>
</comment>
<dbReference type="PANTHER" id="PTHR30126">
    <property type="entry name" value="HTH-TYPE TRANSCRIPTIONAL REGULATOR"/>
    <property type="match status" value="1"/>
</dbReference>
<evidence type="ECO:0000256" key="2">
    <source>
        <dbReference type="ARBA" id="ARBA00023015"/>
    </source>
</evidence>
<keyword evidence="2" id="KW-0805">Transcription regulation</keyword>
<accession>A0AA43XIY4</accession>
<feature type="domain" description="HTH lysR-type" evidence="5">
    <location>
        <begin position="1"/>
        <end position="58"/>
    </location>
</feature>
<dbReference type="GO" id="GO:0000976">
    <property type="term" value="F:transcription cis-regulatory region binding"/>
    <property type="evidence" value="ECO:0007669"/>
    <property type="project" value="TreeGrafter"/>
</dbReference>
<dbReference type="PANTHER" id="PTHR30126:SF64">
    <property type="entry name" value="HTH-TYPE TRANSCRIPTIONAL REGULATOR CITR"/>
    <property type="match status" value="1"/>
</dbReference>
<dbReference type="GO" id="GO:0003700">
    <property type="term" value="F:DNA-binding transcription factor activity"/>
    <property type="evidence" value="ECO:0007669"/>
    <property type="project" value="InterPro"/>
</dbReference>
<gene>
    <name evidence="6" type="ORF">ISALK_02335</name>
</gene>
<dbReference type="InterPro" id="IPR036390">
    <property type="entry name" value="WH_DNA-bd_sf"/>
</dbReference>
<dbReference type="Gene3D" id="1.10.10.10">
    <property type="entry name" value="Winged helix-like DNA-binding domain superfamily/Winged helix DNA-binding domain"/>
    <property type="match status" value="1"/>
</dbReference>